<sequence>MTTNNPILAEVLRGSAVESLHAGALAIVDAGGAVHTALGDVDRPIFPRSAVKALQALPLVASGAAERFGFGDEQLAIACASHSGEPEHVATSAGMLARLGLDADALECGTQWPSREPVLRGMLARGEQATPLHNNCSGKHAGFVCVACAMALAQGREPAEFARGYVAPNHPVMREVSAALQATTGFDLAKAPRGTDGCSIPTYGIPLRALALAFARLGTGQGLSHEHARAAQRLRKAVAAAPFMVGGSARFDTLVMEALGERLFCKVGAEGVYCAALPELGLGVALKIDDGAVRAAEAVMASVAEQLLTLHDAQAALLRGYSNMPLKNWNGIEVGTVRATVAALTAVPNRHPAPGTI</sequence>
<comment type="caution">
    <text evidence="1">The sequence shown here is derived from an EMBL/GenBank/DDBJ whole genome shotgun (WGS) entry which is preliminary data.</text>
</comment>
<organism evidence="1 2">
    <name type="scientific">Roseateles agri</name>
    <dbReference type="NCBI Taxonomy" id="3098619"/>
    <lineage>
        <taxon>Bacteria</taxon>
        <taxon>Pseudomonadati</taxon>
        <taxon>Pseudomonadota</taxon>
        <taxon>Betaproteobacteria</taxon>
        <taxon>Burkholderiales</taxon>
        <taxon>Sphaerotilaceae</taxon>
        <taxon>Roseateles</taxon>
    </lineage>
</organism>
<keyword evidence="2" id="KW-1185">Reference proteome</keyword>
<dbReference type="Proteomes" id="UP001285263">
    <property type="component" value="Unassembled WGS sequence"/>
</dbReference>
<dbReference type="InterPro" id="IPR010349">
    <property type="entry name" value="Asparaginase_II"/>
</dbReference>
<accession>A0ABU5DCF3</accession>
<dbReference type="PANTHER" id="PTHR42110">
    <property type="entry name" value="L-ASPARAGINASE, PUTATIVE (AFU_ORTHOLOGUE AFUA_3G11890)-RELATED"/>
    <property type="match status" value="1"/>
</dbReference>
<reference evidence="1 2" key="1">
    <citation type="submission" date="2023-11" db="EMBL/GenBank/DDBJ databases">
        <title>Paucibacter sp. nov., isolated from fresh soil in Korea.</title>
        <authorList>
            <person name="Le N.T.T."/>
        </authorList>
    </citation>
    <scope>NUCLEOTIDE SEQUENCE [LARGE SCALE GENOMIC DNA]</scope>
    <source>
        <strain evidence="1 2">R3-3</strain>
    </source>
</reference>
<dbReference type="EMBL" id="JAXCLA010000002">
    <property type="protein sequence ID" value="MDY0743814.1"/>
    <property type="molecule type" value="Genomic_DNA"/>
</dbReference>
<dbReference type="Pfam" id="PF06089">
    <property type="entry name" value="Asparaginase_II"/>
    <property type="match status" value="1"/>
</dbReference>
<proteinExistence type="predicted"/>
<protein>
    <submittedName>
        <fullName evidence="1">Asparaginase</fullName>
    </submittedName>
</protein>
<name>A0ABU5DCF3_9BURK</name>
<dbReference type="PANTHER" id="PTHR42110:SF1">
    <property type="entry name" value="L-ASPARAGINASE, PUTATIVE (AFU_ORTHOLOGUE AFUA_3G11890)-RELATED"/>
    <property type="match status" value="1"/>
</dbReference>
<gene>
    <name evidence="1" type="ORF">SNE35_04830</name>
</gene>
<evidence type="ECO:0000313" key="1">
    <source>
        <dbReference type="EMBL" id="MDY0743814.1"/>
    </source>
</evidence>
<dbReference type="RefSeq" id="WP_320421730.1">
    <property type="nucleotide sequence ID" value="NZ_JAXCLA010000002.1"/>
</dbReference>
<evidence type="ECO:0000313" key="2">
    <source>
        <dbReference type="Proteomes" id="UP001285263"/>
    </source>
</evidence>